<reference evidence="1 2" key="1">
    <citation type="submission" date="2024-05" db="EMBL/GenBank/DDBJ databases">
        <title>Genetic variation in Jamaican populations of the coffee berry borer (Hypothenemus hampei).</title>
        <authorList>
            <person name="Errbii M."/>
            <person name="Myrie A."/>
        </authorList>
    </citation>
    <scope>NUCLEOTIDE SEQUENCE [LARGE SCALE GENOMIC DNA]</scope>
    <source>
        <strain evidence="1">JA-Hopewell-2020-01-JO</strain>
        <tissue evidence="1">Whole body</tissue>
    </source>
</reference>
<protein>
    <submittedName>
        <fullName evidence="1">Uncharacterized protein</fullName>
    </submittedName>
</protein>
<dbReference type="Proteomes" id="UP001566132">
    <property type="component" value="Unassembled WGS sequence"/>
</dbReference>
<name>A0ABD1F1T9_HYPHA</name>
<accession>A0ABD1F1T9</accession>
<dbReference type="EMBL" id="JBDJPC010000003">
    <property type="protein sequence ID" value="KAL1509222.1"/>
    <property type="molecule type" value="Genomic_DNA"/>
</dbReference>
<evidence type="ECO:0000313" key="2">
    <source>
        <dbReference type="Proteomes" id="UP001566132"/>
    </source>
</evidence>
<sequence length="111" mass="12815">MPFLPFEDYGHHCIPFQFHSNFKVVEQYTLPVFIQCDPVKTEISLVSKIVTYDKLGMCPVDNEGLLGITVDDDTTIWEKTLRLYGHKKMIQLIKDNFCIGFTATRDPVFNP</sequence>
<evidence type="ECO:0000313" key="1">
    <source>
        <dbReference type="EMBL" id="KAL1509222.1"/>
    </source>
</evidence>
<proteinExistence type="predicted"/>
<comment type="caution">
    <text evidence="1">The sequence shown here is derived from an EMBL/GenBank/DDBJ whole genome shotgun (WGS) entry which is preliminary data.</text>
</comment>
<keyword evidence="2" id="KW-1185">Reference proteome</keyword>
<organism evidence="1 2">
    <name type="scientific">Hypothenemus hampei</name>
    <name type="common">Coffee berry borer</name>
    <dbReference type="NCBI Taxonomy" id="57062"/>
    <lineage>
        <taxon>Eukaryota</taxon>
        <taxon>Metazoa</taxon>
        <taxon>Ecdysozoa</taxon>
        <taxon>Arthropoda</taxon>
        <taxon>Hexapoda</taxon>
        <taxon>Insecta</taxon>
        <taxon>Pterygota</taxon>
        <taxon>Neoptera</taxon>
        <taxon>Endopterygota</taxon>
        <taxon>Coleoptera</taxon>
        <taxon>Polyphaga</taxon>
        <taxon>Cucujiformia</taxon>
        <taxon>Curculionidae</taxon>
        <taxon>Scolytinae</taxon>
        <taxon>Hypothenemus</taxon>
    </lineage>
</organism>
<gene>
    <name evidence="1" type="ORF">ABEB36_003992</name>
</gene>
<dbReference type="AlphaFoldDB" id="A0ABD1F1T9"/>